<feature type="domain" description="Apple" evidence="3">
    <location>
        <begin position="517"/>
        <end position="588"/>
    </location>
</feature>
<dbReference type="InterPro" id="IPR003609">
    <property type="entry name" value="Pan_app"/>
</dbReference>
<dbReference type="GO" id="GO:0005576">
    <property type="term" value="C:extracellular region"/>
    <property type="evidence" value="ECO:0007669"/>
    <property type="project" value="InterPro"/>
</dbReference>
<dbReference type="Gene3D" id="3.50.4.10">
    <property type="entry name" value="Hepatocyte Growth Factor"/>
    <property type="match status" value="2"/>
</dbReference>
<dbReference type="SUPFAM" id="SSF57414">
    <property type="entry name" value="Hairpin loop containing domain-like"/>
    <property type="match status" value="2"/>
</dbReference>
<keyword evidence="1" id="KW-0677">Repeat</keyword>
<evidence type="ECO:0000256" key="2">
    <source>
        <dbReference type="ARBA" id="ARBA00023157"/>
    </source>
</evidence>
<evidence type="ECO:0000256" key="1">
    <source>
        <dbReference type="ARBA" id="ARBA00022737"/>
    </source>
</evidence>
<dbReference type="SMART" id="SM00223">
    <property type="entry name" value="APPLE"/>
    <property type="match status" value="1"/>
</dbReference>
<reference evidence="4" key="1">
    <citation type="submission" date="2021-01" db="EMBL/GenBank/DDBJ databases">
        <authorList>
            <person name="Corre E."/>
            <person name="Pelletier E."/>
            <person name="Niang G."/>
            <person name="Scheremetjew M."/>
            <person name="Finn R."/>
            <person name="Kale V."/>
            <person name="Holt S."/>
            <person name="Cochrane G."/>
            <person name="Meng A."/>
            <person name="Brown T."/>
            <person name="Cohen L."/>
        </authorList>
    </citation>
    <scope>NUCLEOTIDE SEQUENCE</scope>
    <source>
        <strain evidence="4">Pbaha01</strain>
    </source>
</reference>
<keyword evidence="2" id="KW-1015">Disulfide bond</keyword>
<dbReference type="EMBL" id="HBEG01048949">
    <property type="protein sequence ID" value="CAD8386135.1"/>
    <property type="molecule type" value="Transcribed_RNA"/>
</dbReference>
<sequence>MDLFRAMPAAVASAQPTEDNDLADVGGVLKYIHTELLTEHLGDPLRKQRKYNIDSIRKQRFKLRNPDSLLQSTPFPDFGPFVTYDWGEATNKAQHLIMEQYGDFVGIQQGCTNGNCDVRYPATVPYNWFSVGNWCPNLPFAQKGSKQNPSPRCLKHKNKYLMGGLCFGGADHINAVPVVEPTGAPGCVYSYGRASLVMLDDLAGITHEDCTGGVKCRNWLHFRNNCTNEKYRSQFDPITGQIKNVDYCVEYDVHPQCEANCQAPNCAAIRGKGQIMELGLPFWQGRCDPQANQRRLEVTASSFGIAGALDRHESLDQAILNLSEKCVYEKSSNCKPVGNGTAGPYCTRRLTGVCQPCYIPGTKTGPDATPKPFCPFDILDSVDYRDTNTIPPPACKSKRPRDLCCLYSSSCDVSAGILQHPLDDDGMALAASHGGTPPVEALLEHAHQQGMLEVGALHGPALRRAAYYHWAPYPTGMTLKEVLTRVQQFLRDPPVELFTAKMVATTDSATTTPGTYCFEEGVAFYPLDMEGTTCLPAADAWECQEKCANTTGCTHFSFLQGPGHCHLQDFLATRTPLSIGYTSGPFKCWGDMDESTKEGLIVKERDTYLPAELSCLELDTGYEPALVVLGQRAPSLIGLTVREESAACQKYCEAVDGCAHFTLLGRLGLCNLAGAGASRVPTLGAVSGPPVCPEKQRGDLLAMQKFGALPWPLGGVLAGSGTREIATVVVSALLTAAIAAAARAKACRRPGAAQARVYRPVDPRAGGSTAAAPMLRGPAQDGRALLVVP</sequence>
<dbReference type="InterPro" id="IPR000177">
    <property type="entry name" value="Apple"/>
</dbReference>
<accession>A0A7S0B9M5</accession>
<dbReference type="Pfam" id="PF00024">
    <property type="entry name" value="PAN_1"/>
    <property type="match status" value="1"/>
</dbReference>
<evidence type="ECO:0000259" key="3">
    <source>
        <dbReference type="SMART" id="SM00223"/>
    </source>
</evidence>
<dbReference type="AlphaFoldDB" id="A0A7S0B9M5"/>
<evidence type="ECO:0000313" key="4">
    <source>
        <dbReference type="EMBL" id="CAD8386135.1"/>
    </source>
</evidence>
<dbReference type="GO" id="GO:0006508">
    <property type="term" value="P:proteolysis"/>
    <property type="evidence" value="ECO:0007669"/>
    <property type="project" value="InterPro"/>
</dbReference>
<proteinExistence type="predicted"/>
<organism evidence="4">
    <name type="scientific">Pyrodinium bahamense</name>
    <dbReference type="NCBI Taxonomy" id="73915"/>
    <lineage>
        <taxon>Eukaryota</taxon>
        <taxon>Sar</taxon>
        <taxon>Alveolata</taxon>
        <taxon>Dinophyceae</taxon>
        <taxon>Gonyaulacales</taxon>
        <taxon>Pyrocystaceae</taxon>
        <taxon>Pyrodinium</taxon>
    </lineage>
</organism>
<name>A0A7S0B9M5_9DINO</name>
<gene>
    <name evidence="4" type="ORF">PBAH0796_LOCUS29823</name>
</gene>
<protein>
    <recommendedName>
        <fullName evidence="3">Apple domain-containing protein</fullName>
    </recommendedName>
</protein>